<evidence type="ECO:0000313" key="2">
    <source>
        <dbReference type="Proteomes" id="UP001374584"/>
    </source>
</evidence>
<name>A0AAN9REZ4_PHACN</name>
<dbReference type="EMBL" id="JAYMYR010000004">
    <property type="protein sequence ID" value="KAK7369452.1"/>
    <property type="molecule type" value="Genomic_DNA"/>
</dbReference>
<comment type="caution">
    <text evidence="1">The sequence shown here is derived from an EMBL/GenBank/DDBJ whole genome shotgun (WGS) entry which is preliminary data.</text>
</comment>
<evidence type="ECO:0000313" key="1">
    <source>
        <dbReference type="EMBL" id="KAK7369452.1"/>
    </source>
</evidence>
<reference evidence="1 2" key="1">
    <citation type="submission" date="2024-01" db="EMBL/GenBank/DDBJ databases">
        <title>The genomes of 5 underutilized Papilionoideae crops provide insights into root nodulation and disease resistanc.</title>
        <authorList>
            <person name="Jiang F."/>
        </authorList>
    </citation>
    <scope>NUCLEOTIDE SEQUENCE [LARGE SCALE GENOMIC DNA]</scope>
    <source>
        <strain evidence="1">JINMINGXINNONG_FW02</strain>
        <tissue evidence="1">Leaves</tissue>
    </source>
</reference>
<proteinExistence type="predicted"/>
<gene>
    <name evidence="1" type="ORF">VNO80_11490</name>
</gene>
<dbReference type="Proteomes" id="UP001374584">
    <property type="component" value="Unassembled WGS sequence"/>
</dbReference>
<protein>
    <submittedName>
        <fullName evidence="1">Uncharacterized protein</fullName>
    </submittedName>
</protein>
<keyword evidence="2" id="KW-1185">Reference proteome</keyword>
<sequence length="110" mass="11215">MGGVRGVCCAGVLSSTSAATVIGVYDVSKASYGSWNTRPNQGCYHSEPLHAAVGSGSGGGMKVLAGMGFSGGEGDTGVLPILNEMANIEGEKDNGFVWLSRFGRADRDVV</sequence>
<dbReference type="AlphaFoldDB" id="A0AAN9REZ4"/>
<accession>A0AAN9REZ4</accession>
<organism evidence="1 2">
    <name type="scientific">Phaseolus coccineus</name>
    <name type="common">Scarlet runner bean</name>
    <name type="synonym">Phaseolus multiflorus</name>
    <dbReference type="NCBI Taxonomy" id="3886"/>
    <lineage>
        <taxon>Eukaryota</taxon>
        <taxon>Viridiplantae</taxon>
        <taxon>Streptophyta</taxon>
        <taxon>Embryophyta</taxon>
        <taxon>Tracheophyta</taxon>
        <taxon>Spermatophyta</taxon>
        <taxon>Magnoliopsida</taxon>
        <taxon>eudicotyledons</taxon>
        <taxon>Gunneridae</taxon>
        <taxon>Pentapetalae</taxon>
        <taxon>rosids</taxon>
        <taxon>fabids</taxon>
        <taxon>Fabales</taxon>
        <taxon>Fabaceae</taxon>
        <taxon>Papilionoideae</taxon>
        <taxon>50 kb inversion clade</taxon>
        <taxon>NPAAA clade</taxon>
        <taxon>indigoferoid/millettioid clade</taxon>
        <taxon>Phaseoleae</taxon>
        <taxon>Phaseolus</taxon>
    </lineage>
</organism>